<dbReference type="AlphaFoldDB" id="A0A212C2V8"/>
<feature type="non-terminal residue" evidence="1">
    <location>
        <position position="1"/>
    </location>
</feature>
<comment type="caution">
    <text evidence="1">The sequence shown here is derived from an EMBL/GenBank/DDBJ whole genome shotgun (WGS) entry which is preliminary data.</text>
</comment>
<proteinExistence type="predicted"/>
<dbReference type="Proteomes" id="UP000242450">
    <property type="component" value="Chromosome 32"/>
</dbReference>
<accession>A0A212C2V8</accession>
<evidence type="ECO:0000313" key="1">
    <source>
        <dbReference type="EMBL" id="OWK00232.1"/>
    </source>
</evidence>
<protein>
    <submittedName>
        <fullName evidence="1">Uncharacterized protein</fullName>
    </submittedName>
</protein>
<organism evidence="1 2">
    <name type="scientific">Cervus elaphus hippelaphus</name>
    <name type="common">European red deer</name>
    <dbReference type="NCBI Taxonomy" id="46360"/>
    <lineage>
        <taxon>Eukaryota</taxon>
        <taxon>Metazoa</taxon>
        <taxon>Chordata</taxon>
        <taxon>Craniata</taxon>
        <taxon>Vertebrata</taxon>
        <taxon>Euteleostomi</taxon>
        <taxon>Mammalia</taxon>
        <taxon>Eutheria</taxon>
        <taxon>Laurasiatheria</taxon>
        <taxon>Artiodactyla</taxon>
        <taxon>Ruminantia</taxon>
        <taxon>Pecora</taxon>
        <taxon>Cervidae</taxon>
        <taxon>Cervinae</taxon>
        <taxon>Cervus</taxon>
    </lineage>
</organism>
<keyword evidence="2" id="KW-1185">Reference proteome</keyword>
<evidence type="ECO:0000313" key="2">
    <source>
        <dbReference type="Proteomes" id="UP000242450"/>
    </source>
</evidence>
<gene>
    <name evidence="1" type="ORF">Celaphus_00019320</name>
</gene>
<reference evidence="1 2" key="1">
    <citation type="journal article" date="2018" name="Mol. Genet. Genomics">
        <title>The red deer Cervus elaphus genome CerEla1.0: sequencing, annotating, genes, and chromosomes.</title>
        <authorList>
            <person name="Bana N.A."/>
            <person name="Nyiri A."/>
            <person name="Nagy J."/>
            <person name="Frank K."/>
            <person name="Nagy T."/>
            <person name="Steger V."/>
            <person name="Schiller M."/>
            <person name="Lakatos P."/>
            <person name="Sugar L."/>
            <person name="Horn P."/>
            <person name="Barta E."/>
            <person name="Orosz L."/>
        </authorList>
    </citation>
    <scope>NUCLEOTIDE SEQUENCE [LARGE SCALE GENOMIC DNA]</scope>
    <source>
        <strain evidence="1">Hungarian</strain>
    </source>
</reference>
<sequence>IVRRALDFIKQGVLLQAPQNLKHPLCLWDGLMHKCYHVDMTLILSSFRRKQGVSVELVKQPAVDDATEVPGHHPCDPIWLVSVVRIWKGKKNWLSNREWSISHLEVIWKHALDDLTAVKNPMIECFPPHLEIFRNLLNHQALRTWMQISWEDLEAKEMMSLFDMGLEHPPTQAQRWWGTWSWSQKWTSVP</sequence>
<dbReference type="EMBL" id="MKHE01000032">
    <property type="protein sequence ID" value="OWK00232.1"/>
    <property type="molecule type" value="Genomic_DNA"/>
</dbReference>
<name>A0A212C2V8_CEREH</name>